<dbReference type="EMBL" id="LR134149">
    <property type="protein sequence ID" value="VEA34316.1"/>
    <property type="molecule type" value="Genomic_DNA"/>
</dbReference>
<evidence type="ECO:0000313" key="2">
    <source>
        <dbReference type="EMBL" id="VEA34316.1"/>
    </source>
</evidence>
<organism evidence="2 3">
    <name type="scientific">Salmonella enterica I</name>
    <dbReference type="NCBI Taxonomy" id="59201"/>
    <lineage>
        <taxon>Bacteria</taxon>
        <taxon>Pseudomonadati</taxon>
        <taxon>Pseudomonadota</taxon>
        <taxon>Gammaproteobacteria</taxon>
        <taxon>Enterobacterales</taxon>
        <taxon>Enterobacteriaceae</taxon>
        <taxon>Salmonella</taxon>
    </lineage>
</organism>
<proteinExistence type="predicted"/>
<evidence type="ECO:0000313" key="3">
    <source>
        <dbReference type="Proteomes" id="UP000277214"/>
    </source>
</evidence>
<feature type="signal peptide" evidence="1">
    <location>
        <begin position="1"/>
        <end position="25"/>
    </location>
</feature>
<feature type="chain" id="PRO_5019441648" evidence="1">
    <location>
        <begin position="26"/>
        <end position="92"/>
    </location>
</feature>
<dbReference type="Proteomes" id="UP000277214">
    <property type="component" value="Chromosome 1"/>
</dbReference>
<keyword evidence="1" id="KW-0732">Signal</keyword>
<protein>
    <submittedName>
        <fullName evidence="2">L-lactate oxidase</fullName>
    </submittedName>
</protein>
<name>A0A447PC34_SALET</name>
<reference evidence="2 3" key="1">
    <citation type="submission" date="2018-12" db="EMBL/GenBank/DDBJ databases">
        <authorList>
            <consortium name="Pathogen Informatics"/>
        </authorList>
    </citation>
    <scope>NUCLEOTIDE SEQUENCE [LARGE SCALE GENOMIC DNA]</scope>
    <source>
        <strain evidence="2 3">NCTC8272</strain>
    </source>
</reference>
<accession>A0A447PC34</accession>
<evidence type="ECO:0000256" key="1">
    <source>
        <dbReference type="SAM" id="SignalP"/>
    </source>
</evidence>
<gene>
    <name evidence="2" type="ORF">NCTC8272_01411</name>
</gene>
<sequence length="92" mass="10220">MMKTNHLIRVVASLAMLATSGLAYAEEYKASTDEKAIKMTNVASLEARVQARMEKGHLVIFAVEPKMRITFAATPKALTKNILCRAYYRALS</sequence>
<dbReference type="AlphaFoldDB" id="A0A447PC34"/>